<dbReference type="Proteomes" id="UP001501842">
    <property type="component" value="Unassembled WGS sequence"/>
</dbReference>
<dbReference type="Gene3D" id="3.40.50.1820">
    <property type="entry name" value="alpha/beta hydrolase"/>
    <property type="match status" value="1"/>
</dbReference>
<protein>
    <submittedName>
        <fullName evidence="3">Alpha/beta fold hydrolase</fullName>
    </submittedName>
</protein>
<keyword evidence="4" id="KW-1185">Reference proteome</keyword>
<evidence type="ECO:0000313" key="3">
    <source>
        <dbReference type="EMBL" id="GAA2736250.1"/>
    </source>
</evidence>
<gene>
    <name evidence="3" type="ORF">GCM10010439_62860</name>
</gene>
<dbReference type="InterPro" id="IPR001031">
    <property type="entry name" value="Thioesterase"/>
</dbReference>
<dbReference type="PANTHER" id="PTHR11487">
    <property type="entry name" value="THIOESTERASE"/>
    <property type="match status" value="1"/>
</dbReference>
<dbReference type="InterPro" id="IPR012223">
    <property type="entry name" value="TEII"/>
</dbReference>
<dbReference type="PANTHER" id="PTHR11487:SF0">
    <property type="entry name" value="S-ACYL FATTY ACID SYNTHASE THIOESTERASE, MEDIUM CHAIN"/>
    <property type="match status" value="1"/>
</dbReference>
<organism evidence="3 4">
    <name type="scientific">Actinocorallia aurantiaca</name>
    <dbReference type="NCBI Taxonomy" id="46204"/>
    <lineage>
        <taxon>Bacteria</taxon>
        <taxon>Bacillati</taxon>
        <taxon>Actinomycetota</taxon>
        <taxon>Actinomycetes</taxon>
        <taxon>Streptosporangiales</taxon>
        <taxon>Thermomonosporaceae</taxon>
        <taxon>Actinocorallia</taxon>
    </lineage>
</organism>
<evidence type="ECO:0000256" key="1">
    <source>
        <dbReference type="ARBA" id="ARBA00007169"/>
    </source>
</evidence>
<accession>A0ABN3UNQ8</accession>
<reference evidence="3 4" key="1">
    <citation type="journal article" date="2019" name="Int. J. Syst. Evol. Microbiol.">
        <title>The Global Catalogue of Microorganisms (GCM) 10K type strain sequencing project: providing services to taxonomists for standard genome sequencing and annotation.</title>
        <authorList>
            <consortium name="The Broad Institute Genomics Platform"/>
            <consortium name="The Broad Institute Genome Sequencing Center for Infectious Disease"/>
            <person name="Wu L."/>
            <person name="Ma J."/>
        </authorList>
    </citation>
    <scope>NUCLEOTIDE SEQUENCE [LARGE SCALE GENOMIC DNA]</scope>
    <source>
        <strain evidence="3 4">JCM 8201</strain>
    </source>
</reference>
<dbReference type="SUPFAM" id="SSF53474">
    <property type="entry name" value="alpha/beta-Hydrolases"/>
    <property type="match status" value="1"/>
</dbReference>
<sequence length="265" mass="27791">MSSVQHLPGPAPLAAAAAADDVVWRLPGEARTRTSLLVLPHAGGNAHGYAGWRGLLPADVRLLVGQYPGRGARFSEPLPLGIDDLAAPIAECLPEDTGDLVVLGHSMGSLVAFEVARALTARGRPPRALIASACRAPFLANPSRVEPERLTDDALVAAIKSRGGTDDAVLEEPELREIVLPSIRADFAIDDAYRFTGPLPALGCPVTVVGGAEDPIVPVEALAAWSDLTDRDAAMTVLPGGHFYFQSRLEEFLSVVTGVVDARSA</sequence>
<dbReference type="Pfam" id="PF00975">
    <property type="entry name" value="Thioesterase"/>
    <property type="match status" value="1"/>
</dbReference>
<dbReference type="GO" id="GO:0016787">
    <property type="term" value="F:hydrolase activity"/>
    <property type="evidence" value="ECO:0007669"/>
    <property type="project" value="UniProtKB-KW"/>
</dbReference>
<dbReference type="EMBL" id="BAAATZ010000032">
    <property type="protein sequence ID" value="GAA2736250.1"/>
    <property type="molecule type" value="Genomic_DNA"/>
</dbReference>
<dbReference type="RefSeq" id="WP_344456003.1">
    <property type="nucleotide sequence ID" value="NZ_BAAATZ010000032.1"/>
</dbReference>
<proteinExistence type="inferred from homology"/>
<evidence type="ECO:0000313" key="4">
    <source>
        <dbReference type="Proteomes" id="UP001501842"/>
    </source>
</evidence>
<evidence type="ECO:0000259" key="2">
    <source>
        <dbReference type="Pfam" id="PF00975"/>
    </source>
</evidence>
<keyword evidence="3" id="KW-0378">Hydrolase</keyword>
<name>A0ABN3UNQ8_9ACTN</name>
<feature type="domain" description="Thioesterase" evidence="2">
    <location>
        <begin position="36"/>
        <end position="255"/>
    </location>
</feature>
<dbReference type="InterPro" id="IPR029058">
    <property type="entry name" value="AB_hydrolase_fold"/>
</dbReference>
<comment type="similarity">
    <text evidence="1">Belongs to the thioesterase family.</text>
</comment>
<comment type="caution">
    <text evidence="3">The sequence shown here is derived from an EMBL/GenBank/DDBJ whole genome shotgun (WGS) entry which is preliminary data.</text>
</comment>